<dbReference type="PROSITE" id="PS50069">
    <property type="entry name" value="CULLIN_2"/>
    <property type="match status" value="1"/>
</dbReference>
<dbReference type="InterPro" id="IPR036317">
    <property type="entry name" value="Cullin_homology_sf"/>
</dbReference>
<keyword evidence="3" id="KW-0498">Mitosis</keyword>
<reference evidence="9 10" key="1">
    <citation type="journal article" date="2014" name="Genome Biol. Evol.">
        <title>The secreted proteins of Achlya hypogyna and Thraustotheca clavata identify the ancestral oomycete secretome and reveal gene acquisitions by horizontal gene transfer.</title>
        <authorList>
            <person name="Misner I."/>
            <person name="Blouin N."/>
            <person name="Leonard G."/>
            <person name="Richards T.A."/>
            <person name="Lane C.E."/>
        </authorList>
    </citation>
    <scope>NUCLEOTIDE SEQUENCE [LARGE SCALE GENOMIC DNA]</scope>
    <source>
        <strain evidence="9 10">ATCC 48635</strain>
    </source>
</reference>
<keyword evidence="4" id="KW-0833">Ubl conjugation pathway</keyword>
<dbReference type="GO" id="GO:0006511">
    <property type="term" value="P:ubiquitin-dependent protein catabolic process"/>
    <property type="evidence" value="ECO:0007669"/>
    <property type="project" value="InterPro"/>
</dbReference>
<dbReference type="InterPro" id="IPR036388">
    <property type="entry name" value="WH-like_DNA-bd_sf"/>
</dbReference>
<keyword evidence="2" id="KW-0132">Cell division</keyword>
<sequence>MAETSLASLQSLAAFPFQSQRMLIECQTQIFRDHSRAEFWARFDAAGVPPALAYAVETIDRLEEVAAFLQATTTHGRPIISILKAHFRAILFHDAEAAQTFGRSLEALGADLVASGGEVQGLSIALLRRQLQYLEWFQLTQQSLLNVFLRQIDAKADALCRGEFSEPCLEATLTWVRTTLLPRAEALFCPTQATIAYQDILSLQVYEAFVTLRIKELFAMVKDFPESLPGVADLANALARTHRERDLVGCFRQALQARLLQPGVATNSIIDLYTRTIKTFRILDDRGVLLEGVSGLIDDYLKKRKDTVRCIVASLTDDQNGDLFEELGRDGMDGDPDEWQPDPIEADPRKTARSRAHDDILSILVNIYGTKELFVNEYRLMLADRLLLNKEYQTDRDLRTLELLKLRFGDEPLQQCDIMVKDVEESKRVQTNVPSVVDATIVSEHFWPPFQAEDVQLHPRLLAEIDAYKKSYHVLKNPRTLEWVPSLGSVELELELNDHVIAFTCTPIQATIIAHFQDTESWAVAELALAMEMDEAVLQRHALFWVHQGVLSATDDTLQLQTAFAPRAMPSLEVDVADSAVSSDRQLEQEVEVLQSYIIGMLSNFESLPLARIHTMLSTFARSGPTPYDKTTAELAAILRTLVTRGRLEYIGGQYQLQK</sequence>
<feature type="domain" description="Cullin family profile" evidence="8">
    <location>
        <begin position="363"/>
        <end position="546"/>
    </location>
</feature>
<dbReference type="SMART" id="SM01013">
    <property type="entry name" value="APC2"/>
    <property type="match status" value="1"/>
</dbReference>
<name>A0A1V9YW18_ACHHY</name>
<dbReference type="STRING" id="1202772.A0A1V9YW18"/>
<dbReference type="Proteomes" id="UP000243579">
    <property type="component" value="Unassembled WGS sequence"/>
</dbReference>
<dbReference type="InterPro" id="IPR036390">
    <property type="entry name" value="WH_DNA-bd_sf"/>
</dbReference>
<dbReference type="SMART" id="SM00182">
    <property type="entry name" value="CULLIN"/>
    <property type="match status" value="1"/>
</dbReference>
<protein>
    <recommendedName>
        <fullName evidence="1">Anaphase-promoting complex subunit 2</fullName>
    </recommendedName>
</protein>
<evidence type="ECO:0000256" key="2">
    <source>
        <dbReference type="ARBA" id="ARBA00022618"/>
    </source>
</evidence>
<dbReference type="GO" id="GO:0031625">
    <property type="term" value="F:ubiquitin protein ligase binding"/>
    <property type="evidence" value="ECO:0007669"/>
    <property type="project" value="InterPro"/>
</dbReference>
<dbReference type="Gene3D" id="3.30.230.130">
    <property type="entry name" value="Cullin, Chain C, Domain 2"/>
    <property type="match status" value="1"/>
</dbReference>
<evidence type="ECO:0000256" key="1">
    <source>
        <dbReference type="ARBA" id="ARBA00016068"/>
    </source>
</evidence>
<comment type="similarity">
    <text evidence="6">Belongs to the cullin family.</text>
</comment>
<dbReference type="GO" id="GO:0005680">
    <property type="term" value="C:anaphase-promoting complex"/>
    <property type="evidence" value="ECO:0007669"/>
    <property type="project" value="TreeGrafter"/>
</dbReference>
<dbReference type="InterPro" id="IPR059120">
    <property type="entry name" value="Cullin-like_AB"/>
</dbReference>
<dbReference type="GO" id="GO:0007091">
    <property type="term" value="P:metaphase/anaphase transition of mitotic cell cycle"/>
    <property type="evidence" value="ECO:0007669"/>
    <property type="project" value="TreeGrafter"/>
</dbReference>
<keyword evidence="10" id="KW-1185">Reference proteome</keyword>
<dbReference type="Gene3D" id="1.20.1310.10">
    <property type="entry name" value="Cullin Repeats"/>
    <property type="match status" value="1"/>
</dbReference>
<dbReference type="Pfam" id="PF08672">
    <property type="entry name" value="ANAPC2"/>
    <property type="match status" value="1"/>
</dbReference>
<dbReference type="PANTHER" id="PTHR45957:SF1">
    <property type="entry name" value="ANAPHASE-PROMOTING COMPLEX SUBUNIT 2"/>
    <property type="match status" value="1"/>
</dbReference>
<dbReference type="EMBL" id="JNBR01000700">
    <property type="protein sequence ID" value="OQR89958.1"/>
    <property type="molecule type" value="Genomic_DNA"/>
</dbReference>
<dbReference type="AlphaFoldDB" id="A0A1V9YW18"/>
<evidence type="ECO:0000313" key="10">
    <source>
        <dbReference type="Proteomes" id="UP000243579"/>
    </source>
</evidence>
<dbReference type="InterPro" id="IPR016158">
    <property type="entry name" value="Cullin_homology"/>
</dbReference>
<evidence type="ECO:0000256" key="7">
    <source>
        <dbReference type="SAM" id="MobiDB-lite"/>
    </source>
</evidence>
<dbReference type="SUPFAM" id="SSF46785">
    <property type="entry name" value="Winged helix' DNA-binding domain"/>
    <property type="match status" value="1"/>
</dbReference>
<dbReference type="GO" id="GO:0070979">
    <property type="term" value="P:protein K11-linked ubiquitination"/>
    <property type="evidence" value="ECO:0007669"/>
    <property type="project" value="TreeGrafter"/>
</dbReference>
<accession>A0A1V9YW18</accession>
<evidence type="ECO:0000256" key="3">
    <source>
        <dbReference type="ARBA" id="ARBA00022776"/>
    </source>
</evidence>
<dbReference type="OrthoDB" id="5581181at2759"/>
<comment type="caution">
    <text evidence="9">The sequence shown here is derived from an EMBL/GenBank/DDBJ whole genome shotgun (WGS) entry which is preliminary data.</text>
</comment>
<gene>
    <name evidence="9" type="ORF">ACHHYP_05912</name>
</gene>
<keyword evidence="5" id="KW-0131">Cell cycle</keyword>
<dbReference type="InterPro" id="IPR057975">
    <property type="entry name" value="TPR_ANAPC2"/>
</dbReference>
<dbReference type="SUPFAM" id="SSF75632">
    <property type="entry name" value="Cullin homology domain"/>
    <property type="match status" value="1"/>
</dbReference>
<dbReference type="Pfam" id="PF26557">
    <property type="entry name" value="Cullin_AB"/>
    <property type="match status" value="1"/>
</dbReference>
<evidence type="ECO:0000256" key="6">
    <source>
        <dbReference type="PROSITE-ProRule" id="PRU00330"/>
    </source>
</evidence>
<evidence type="ECO:0000313" key="9">
    <source>
        <dbReference type="EMBL" id="OQR89958.1"/>
    </source>
</evidence>
<evidence type="ECO:0000256" key="5">
    <source>
        <dbReference type="ARBA" id="ARBA00023306"/>
    </source>
</evidence>
<dbReference type="PANTHER" id="PTHR45957">
    <property type="entry name" value="ANAPHASE-PROMOTING COMPLEX SUBUNIT 2"/>
    <property type="match status" value="1"/>
</dbReference>
<dbReference type="Gene3D" id="1.10.10.10">
    <property type="entry name" value="Winged helix-like DNA-binding domain superfamily/Winged helix DNA-binding domain"/>
    <property type="match status" value="1"/>
</dbReference>
<organism evidence="9 10">
    <name type="scientific">Achlya hypogyna</name>
    <name type="common">Oomycete</name>
    <name type="synonym">Protoachlya hypogyna</name>
    <dbReference type="NCBI Taxonomy" id="1202772"/>
    <lineage>
        <taxon>Eukaryota</taxon>
        <taxon>Sar</taxon>
        <taxon>Stramenopiles</taxon>
        <taxon>Oomycota</taxon>
        <taxon>Saprolegniomycetes</taxon>
        <taxon>Saprolegniales</taxon>
        <taxon>Achlyaceae</taxon>
        <taxon>Achlya</taxon>
    </lineage>
</organism>
<dbReference type="GO" id="GO:0051301">
    <property type="term" value="P:cell division"/>
    <property type="evidence" value="ECO:0007669"/>
    <property type="project" value="UniProtKB-KW"/>
</dbReference>
<evidence type="ECO:0000256" key="4">
    <source>
        <dbReference type="ARBA" id="ARBA00022786"/>
    </source>
</evidence>
<dbReference type="Pfam" id="PF25773">
    <property type="entry name" value="TPR_ANAPC2"/>
    <property type="match status" value="1"/>
</dbReference>
<dbReference type="InterPro" id="IPR014786">
    <property type="entry name" value="ANAPC2_C"/>
</dbReference>
<evidence type="ECO:0000259" key="8">
    <source>
        <dbReference type="PROSITE" id="PS50069"/>
    </source>
</evidence>
<feature type="region of interest" description="Disordered" evidence="7">
    <location>
        <begin position="330"/>
        <end position="351"/>
    </location>
</feature>
<dbReference type="InterPro" id="IPR044554">
    <property type="entry name" value="ANAPC2"/>
</dbReference>
<proteinExistence type="inferred from homology"/>